<keyword evidence="1" id="KW-0812">Transmembrane</keyword>
<feature type="transmembrane region" description="Helical" evidence="1">
    <location>
        <begin position="136"/>
        <end position="163"/>
    </location>
</feature>
<dbReference type="EMBL" id="MHNK01000020">
    <property type="protein sequence ID" value="OGZ43087.1"/>
    <property type="molecule type" value="Genomic_DNA"/>
</dbReference>
<protein>
    <submittedName>
        <fullName evidence="2">Uncharacterized protein</fullName>
    </submittedName>
</protein>
<keyword evidence="1" id="KW-0472">Membrane</keyword>
<evidence type="ECO:0000313" key="3">
    <source>
        <dbReference type="Proteomes" id="UP000177480"/>
    </source>
</evidence>
<dbReference type="Proteomes" id="UP000177480">
    <property type="component" value="Unassembled WGS sequence"/>
</dbReference>
<feature type="transmembrane region" description="Helical" evidence="1">
    <location>
        <begin position="15"/>
        <end position="33"/>
    </location>
</feature>
<evidence type="ECO:0000313" key="2">
    <source>
        <dbReference type="EMBL" id="OGZ43087.1"/>
    </source>
</evidence>
<comment type="caution">
    <text evidence="2">The sequence shown here is derived from an EMBL/GenBank/DDBJ whole genome shotgun (WGS) entry which is preliminary data.</text>
</comment>
<keyword evidence="1" id="KW-1133">Transmembrane helix</keyword>
<organism evidence="2 3">
    <name type="scientific">Candidatus Ryanbacteria bacterium RIFCSPHIGHO2_01_FULL_45_22</name>
    <dbReference type="NCBI Taxonomy" id="1802114"/>
    <lineage>
        <taxon>Bacteria</taxon>
        <taxon>Candidatus Ryaniibacteriota</taxon>
    </lineage>
</organism>
<proteinExistence type="predicted"/>
<accession>A0A1G2FZ24</accession>
<feature type="transmembrane region" description="Helical" evidence="1">
    <location>
        <begin position="106"/>
        <end position="130"/>
    </location>
</feature>
<evidence type="ECO:0000256" key="1">
    <source>
        <dbReference type="SAM" id="Phobius"/>
    </source>
</evidence>
<dbReference type="AlphaFoldDB" id="A0A1G2FZ24"/>
<sequence length="182" mass="19395">MLFQALQKVFQRPQYALFAFVASMTVFVFAVWLPNMPLIIKVMGHPGIPISQKLDLPISLLGSIATNFTPLSASYTIAIAVLFGANLSMILYFLRRRVAEVKRSGITTGFFGIASGVVGMGCAACGSFLLSSILSLFGVAGVLAFLPLDGGEFGILGVILLIVSLHLTAKQIQNPLVCNSNL</sequence>
<dbReference type="STRING" id="1802114.A2719_01865"/>
<gene>
    <name evidence="2" type="ORF">A2719_01865</name>
</gene>
<feature type="transmembrane region" description="Helical" evidence="1">
    <location>
        <begin position="73"/>
        <end position="94"/>
    </location>
</feature>
<reference evidence="2 3" key="1">
    <citation type="journal article" date="2016" name="Nat. Commun.">
        <title>Thousands of microbial genomes shed light on interconnected biogeochemical processes in an aquifer system.</title>
        <authorList>
            <person name="Anantharaman K."/>
            <person name="Brown C.T."/>
            <person name="Hug L.A."/>
            <person name="Sharon I."/>
            <person name="Castelle C.J."/>
            <person name="Probst A.J."/>
            <person name="Thomas B.C."/>
            <person name="Singh A."/>
            <person name="Wilkins M.J."/>
            <person name="Karaoz U."/>
            <person name="Brodie E.L."/>
            <person name="Williams K.H."/>
            <person name="Hubbard S.S."/>
            <person name="Banfield J.F."/>
        </authorList>
    </citation>
    <scope>NUCLEOTIDE SEQUENCE [LARGE SCALE GENOMIC DNA]</scope>
</reference>
<name>A0A1G2FZ24_9BACT</name>